<keyword evidence="4 9" id="KW-0963">Cytoplasm</keyword>
<evidence type="ECO:0000256" key="2">
    <source>
        <dbReference type="ARBA" id="ARBA00008016"/>
    </source>
</evidence>
<evidence type="ECO:0000256" key="7">
    <source>
        <dbReference type="ARBA" id="ARBA00022840"/>
    </source>
</evidence>
<name>H1XV74_CALAY</name>
<protein>
    <recommendedName>
        <fullName evidence="3 9">DNA replication and repair protein RecF</fullName>
    </recommendedName>
</protein>
<dbReference type="STRING" id="880073.Cabys_3"/>
<comment type="similarity">
    <text evidence="2 9 10">Belongs to the RecF family.</text>
</comment>
<evidence type="ECO:0000256" key="10">
    <source>
        <dbReference type="RuleBase" id="RU000578"/>
    </source>
</evidence>
<evidence type="ECO:0000313" key="13">
    <source>
        <dbReference type="EMBL" id="EHO40580.1"/>
    </source>
</evidence>
<dbReference type="OrthoDB" id="9803889at2"/>
<dbReference type="HAMAP" id="MF_00365">
    <property type="entry name" value="RecF"/>
    <property type="match status" value="1"/>
</dbReference>
<dbReference type="EMBL" id="CM001402">
    <property type="protein sequence ID" value="EHO40580.1"/>
    <property type="molecule type" value="Genomic_DNA"/>
</dbReference>
<dbReference type="SUPFAM" id="SSF52540">
    <property type="entry name" value="P-loop containing nucleoside triphosphate hydrolases"/>
    <property type="match status" value="1"/>
</dbReference>
<dbReference type="KEGG" id="caby:Cabys_3"/>
<dbReference type="SMR" id="H1XV74"/>
<feature type="domain" description="RecF/RecN/SMC N-terminal" evidence="11">
    <location>
        <begin position="3"/>
        <end position="367"/>
    </location>
</feature>
<dbReference type="AlphaFoldDB" id="H1XV74"/>
<accession>H1XV74</accession>
<evidence type="ECO:0000256" key="6">
    <source>
        <dbReference type="ARBA" id="ARBA00022741"/>
    </source>
</evidence>
<dbReference type="PaxDb" id="880073-Calab_0946"/>
<gene>
    <name evidence="9 12" type="primary">recF</name>
    <name evidence="12" type="ORF">Cabys_3</name>
    <name evidence="13" type="ORF">Calab_0946</name>
</gene>
<evidence type="ECO:0000313" key="12">
    <source>
        <dbReference type="EMBL" id="APF16754.1"/>
    </source>
</evidence>
<reference evidence="12 15" key="2">
    <citation type="submission" date="2016-11" db="EMBL/GenBank/DDBJ databases">
        <title>Genomic analysis of Caldithrix abyssi and proposal of a novel bacterial phylum Caldithrichaeota.</title>
        <authorList>
            <person name="Kublanov I."/>
            <person name="Sigalova O."/>
            <person name="Gavrilov S."/>
            <person name="Lebedinsky A."/>
            <person name="Ivanova N."/>
            <person name="Daum C."/>
            <person name="Reddy T."/>
            <person name="Klenk H.P."/>
            <person name="Goker M."/>
            <person name="Reva O."/>
            <person name="Miroshnichenko M."/>
            <person name="Kyprides N."/>
            <person name="Woyke T."/>
            <person name="Gelfand M."/>
        </authorList>
    </citation>
    <scope>NUCLEOTIDE SEQUENCE [LARGE SCALE GENOMIC DNA]</scope>
    <source>
        <strain evidence="12 15">LF13</strain>
    </source>
</reference>
<evidence type="ECO:0000313" key="15">
    <source>
        <dbReference type="Proteomes" id="UP000183868"/>
    </source>
</evidence>
<keyword evidence="6 9" id="KW-0547">Nucleotide-binding</keyword>
<dbReference type="GO" id="GO:0005524">
    <property type="term" value="F:ATP binding"/>
    <property type="evidence" value="ECO:0007669"/>
    <property type="project" value="UniProtKB-UniRule"/>
</dbReference>
<dbReference type="RefSeq" id="WP_006927605.1">
    <property type="nucleotide sequence ID" value="NZ_CM001402.1"/>
</dbReference>
<dbReference type="InterPro" id="IPR027417">
    <property type="entry name" value="P-loop_NTPase"/>
</dbReference>
<dbReference type="PANTHER" id="PTHR32182">
    <property type="entry name" value="DNA REPLICATION AND REPAIR PROTEIN RECF"/>
    <property type="match status" value="1"/>
</dbReference>
<comment type="subcellular location">
    <subcellularLocation>
        <location evidence="1 9 10">Cytoplasm</location>
    </subcellularLocation>
</comment>
<dbReference type="GO" id="GO:0006302">
    <property type="term" value="P:double-strand break repair"/>
    <property type="evidence" value="ECO:0007669"/>
    <property type="project" value="TreeGrafter"/>
</dbReference>
<keyword evidence="8 9" id="KW-0238">DNA-binding</keyword>
<dbReference type="EMBL" id="CP018099">
    <property type="protein sequence ID" value="APF16754.1"/>
    <property type="molecule type" value="Genomic_DNA"/>
</dbReference>
<dbReference type="GO" id="GO:0006260">
    <property type="term" value="P:DNA replication"/>
    <property type="evidence" value="ECO:0007669"/>
    <property type="project" value="UniProtKB-UniRule"/>
</dbReference>
<dbReference type="eggNOG" id="COG1195">
    <property type="taxonomic scope" value="Bacteria"/>
</dbReference>
<keyword evidence="9 10" id="KW-0742">SOS response</keyword>
<dbReference type="Proteomes" id="UP000004671">
    <property type="component" value="Chromosome"/>
</dbReference>
<evidence type="ECO:0000256" key="1">
    <source>
        <dbReference type="ARBA" id="ARBA00004496"/>
    </source>
</evidence>
<dbReference type="InterPro" id="IPR001238">
    <property type="entry name" value="DNA-binding_RecF"/>
</dbReference>
<evidence type="ECO:0000313" key="14">
    <source>
        <dbReference type="Proteomes" id="UP000004671"/>
    </source>
</evidence>
<dbReference type="Pfam" id="PF02463">
    <property type="entry name" value="SMC_N"/>
    <property type="match status" value="1"/>
</dbReference>
<dbReference type="GO" id="GO:0009432">
    <property type="term" value="P:SOS response"/>
    <property type="evidence" value="ECO:0007669"/>
    <property type="project" value="UniProtKB-UniRule"/>
</dbReference>
<dbReference type="InterPro" id="IPR018078">
    <property type="entry name" value="DNA-binding_RecF_CS"/>
</dbReference>
<organism evidence="13 14">
    <name type="scientific">Caldithrix abyssi DSM 13497</name>
    <dbReference type="NCBI Taxonomy" id="880073"/>
    <lineage>
        <taxon>Bacteria</taxon>
        <taxon>Pseudomonadati</taxon>
        <taxon>Calditrichota</taxon>
        <taxon>Calditrichia</taxon>
        <taxon>Calditrichales</taxon>
        <taxon>Calditrichaceae</taxon>
        <taxon>Caldithrix</taxon>
    </lineage>
</organism>
<sequence>MKLINLQVKNFRNIKQLTLNITKNINIIYGGNAQGKTSILEAIYLLGITKSFRVNDDRAIVNSGNEFYEVRGTFRKNLKNTFNIRLFFSINEGKHLFLEQKKVKTFSEMIGKVPVILLSLEDLELTYGSPSFRRKFIDILISQIDPLYLQALKQLIRILKNRNKLLSMIKEGGQKEEALIPWNLQLAEHASYVCLKRHEIIEEINPLIYHFYKNVSGRNEKIEIKYKSFFDVAALKEKEVIKTLYLKKLDEVKERDINYTTTTIGPHRDDLIFFKDDALIKIFGSQGENKTFLISLKFAEAVLMEKRIDEKPILLLDDIFSELDLTRIQKVVENIQQLQFQTFITTTNAEKFDSGLSDVGLWHVQNGQVHYEA</sequence>
<dbReference type="Proteomes" id="UP000183868">
    <property type="component" value="Chromosome"/>
</dbReference>
<evidence type="ECO:0000256" key="8">
    <source>
        <dbReference type="ARBA" id="ARBA00023125"/>
    </source>
</evidence>
<evidence type="ECO:0000256" key="4">
    <source>
        <dbReference type="ARBA" id="ARBA00022490"/>
    </source>
</evidence>
<dbReference type="GO" id="GO:0000731">
    <property type="term" value="P:DNA synthesis involved in DNA repair"/>
    <property type="evidence" value="ECO:0007669"/>
    <property type="project" value="TreeGrafter"/>
</dbReference>
<dbReference type="InterPro" id="IPR003395">
    <property type="entry name" value="RecF/RecN/SMC_N"/>
</dbReference>
<dbReference type="InterPro" id="IPR042174">
    <property type="entry name" value="RecF_2"/>
</dbReference>
<dbReference type="InParanoid" id="H1XV74"/>
<keyword evidence="14" id="KW-1185">Reference proteome</keyword>
<dbReference type="Gene3D" id="3.40.50.300">
    <property type="entry name" value="P-loop containing nucleotide triphosphate hydrolases"/>
    <property type="match status" value="1"/>
</dbReference>
<evidence type="ECO:0000256" key="3">
    <source>
        <dbReference type="ARBA" id="ARBA00020170"/>
    </source>
</evidence>
<evidence type="ECO:0000256" key="5">
    <source>
        <dbReference type="ARBA" id="ARBA00022705"/>
    </source>
</evidence>
<dbReference type="Gene3D" id="1.20.1050.90">
    <property type="entry name" value="RecF/RecN/SMC, N-terminal domain"/>
    <property type="match status" value="1"/>
</dbReference>
<dbReference type="FunCoup" id="H1XV74">
    <property type="interactions" value="193"/>
</dbReference>
<keyword evidence="7 9" id="KW-0067">ATP-binding</keyword>
<dbReference type="GO" id="GO:0005737">
    <property type="term" value="C:cytoplasm"/>
    <property type="evidence" value="ECO:0007669"/>
    <property type="project" value="UniProtKB-SubCell"/>
</dbReference>
<proteinExistence type="inferred from homology"/>
<keyword evidence="5 9" id="KW-0235">DNA replication</keyword>
<evidence type="ECO:0000259" key="11">
    <source>
        <dbReference type="Pfam" id="PF02463"/>
    </source>
</evidence>
<dbReference type="PROSITE" id="PS00618">
    <property type="entry name" value="RECF_2"/>
    <property type="match status" value="1"/>
</dbReference>
<keyword evidence="9 10" id="KW-0227">DNA damage</keyword>
<dbReference type="NCBIfam" id="TIGR00611">
    <property type="entry name" value="recf"/>
    <property type="match status" value="1"/>
</dbReference>
<dbReference type="HOGENOM" id="CLU_040267_0_1_0"/>
<reference evidence="13 14" key="1">
    <citation type="submission" date="2011-09" db="EMBL/GenBank/DDBJ databases">
        <title>The permanent draft genome of Caldithrix abyssi DSM 13497.</title>
        <authorList>
            <consortium name="US DOE Joint Genome Institute (JGI-PGF)"/>
            <person name="Lucas S."/>
            <person name="Han J."/>
            <person name="Lapidus A."/>
            <person name="Bruce D."/>
            <person name="Goodwin L."/>
            <person name="Pitluck S."/>
            <person name="Peters L."/>
            <person name="Kyrpides N."/>
            <person name="Mavromatis K."/>
            <person name="Ivanova N."/>
            <person name="Mikhailova N."/>
            <person name="Chertkov O."/>
            <person name="Detter J.C."/>
            <person name="Tapia R."/>
            <person name="Han C."/>
            <person name="Land M."/>
            <person name="Hauser L."/>
            <person name="Markowitz V."/>
            <person name="Cheng J.-F."/>
            <person name="Hugenholtz P."/>
            <person name="Woyke T."/>
            <person name="Wu D."/>
            <person name="Spring S."/>
            <person name="Brambilla E."/>
            <person name="Klenk H.-P."/>
            <person name="Eisen J.A."/>
        </authorList>
    </citation>
    <scope>NUCLEOTIDE SEQUENCE [LARGE SCALE GENOMIC DNA]</scope>
    <source>
        <strain evidence="13 14">DSM 13497</strain>
    </source>
</reference>
<feature type="binding site" evidence="9">
    <location>
        <begin position="30"/>
        <end position="37"/>
    </location>
    <ligand>
        <name>ATP</name>
        <dbReference type="ChEBI" id="CHEBI:30616"/>
    </ligand>
</feature>
<dbReference type="GO" id="GO:0003697">
    <property type="term" value="F:single-stranded DNA binding"/>
    <property type="evidence" value="ECO:0007669"/>
    <property type="project" value="UniProtKB-UniRule"/>
</dbReference>
<evidence type="ECO:0000256" key="9">
    <source>
        <dbReference type="HAMAP-Rule" id="MF_00365"/>
    </source>
</evidence>
<dbReference type="PANTHER" id="PTHR32182:SF0">
    <property type="entry name" value="DNA REPLICATION AND REPAIR PROTEIN RECF"/>
    <property type="match status" value="1"/>
</dbReference>
<comment type="function">
    <text evidence="9 10">The RecF protein is involved in DNA metabolism; it is required for DNA replication and normal SOS inducibility. RecF binds preferentially to single-stranded, linear DNA. It also seems to bind ATP.</text>
</comment>
<keyword evidence="9 10" id="KW-0234">DNA repair</keyword>